<dbReference type="RefSeq" id="WP_306748392.1">
    <property type="nucleotide sequence ID" value="NZ_NSDM01000011.1"/>
</dbReference>
<evidence type="ECO:0000313" key="2">
    <source>
        <dbReference type="EMBL" id="MDQ2586997.1"/>
    </source>
</evidence>
<dbReference type="Pfam" id="PF19054">
    <property type="entry name" value="DUF5753"/>
    <property type="match status" value="1"/>
</dbReference>
<name>A0ABU0X5W3_9PSEU</name>
<sequence length="197" mass="21043">MIAPEGTGLRGRLLGRELRRVREAAGMTTAELAARTRLPRREAVPGEVVLREGGAVGSPTRVPLARVPPAHEHDLWCRWDDGDAARVLNLLCRNAVAVDVLAPFGIHPALPVLDPARCTAYLLEGTTGRDDVTARVIPRDAGAYPGVECHPVTCFGMTDGAAVVFYAHPHAALFTDDPGQVREARGLFARLAGFTGP</sequence>
<protein>
    <recommendedName>
        <fullName evidence="1">DUF5753 domain-containing protein</fullName>
    </recommendedName>
</protein>
<gene>
    <name evidence="2" type="ORF">CKY47_24025</name>
</gene>
<dbReference type="Proteomes" id="UP001225605">
    <property type="component" value="Unassembled WGS sequence"/>
</dbReference>
<dbReference type="InterPro" id="IPR001387">
    <property type="entry name" value="Cro/C1-type_HTH"/>
</dbReference>
<evidence type="ECO:0000313" key="3">
    <source>
        <dbReference type="Proteomes" id="UP001225605"/>
    </source>
</evidence>
<dbReference type="EMBL" id="NSDM01000011">
    <property type="protein sequence ID" value="MDQ2586997.1"/>
    <property type="molecule type" value="Genomic_DNA"/>
</dbReference>
<keyword evidence="3" id="KW-1185">Reference proteome</keyword>
<reference evidence="2 3" key="1">
    <citation type="submission" date="2017-06" db="EMBL/GenBank/DDBJ databases">
        <title>Cultured bacterium strain Saccharothrix yanglingensis Hhs.015.</title>
        <authorList>
            <person name="Xia Y."/>
        </authorList>
    </citation>
    <scope>NUCLEOTIDE SEQUENCE [LARGE SCALE GENOMIC DNA]</scope>
    <source>
        <strain evidence="2 3">Hhs.015</strain>
    </source>
</reference>
<evidence type="ECO:0000259" key="1">
    <source>
        <dbReference type="Pfam" id="PF19054"/>
    </source>
</evidence>
<dbReference type="CDD" id="cd00093">
    <property type="entry name" value="HTH_XRE"/>
    <property type="match status" value="1"/>
</dbReference>
<dbReference type="InterPro" id="IPR043917">
    <property type="entry name" value="DUF5753"/>
</dbReference>
<accession>A0ABU0X5W3</accession>
<comment type="caution">
    <text evidence="2">The sequence shown here is derived from an EMBL/GenBank/DDBJ whole genome shotgun (WGS) entry which is preliminary data.</text>
</comment>
<organism evidence="2 3">
    <name type="scientific">Saccharothrix yanglingensis</name>
    <dbReference type="NCBI Taxonomy" id="659496"/>
    <lineage>
        <taxon>Bacteria</taxon>
        <taxon>Bacillati</taxon>
        <taxon>Actinomycetota</taxon>
        <taxon>Actinomycetes</taxon>
        <taxon>Pseudonocardiales</taxon>
        <taxon>Pseudonocardiaceae</taxon>
        <taxon>Saccharothrix</taxon>
    </lineage>
</organism>
<proteinExistence type="predicted"/>
<feature type="domain" description="DUF5753" evidence="1">
    <location>
        <begin position="126"/>
        <end position="192"/>
    </location>
</feature>